<dbReference type="EMBL" id="JAMYRI010000012">
    <property type="protein sequence ID" value="MER9286220.1"/>
    <property type="molecule type" value="Genomic_DNA"/>
</dbReference>
<evidence type="ECO:0000313" key="2">
    <source>
        <dbReference type="Proteomes" id="UP001480082"/>
    </source>
</evidence>
<dbReference type="Proteomes" id="UP001480082">
    <property type="component" value="Unassembled WGS sequence"/>
</dbReference>
<sequence>METDDERPPEPSSGAQDSVRLLNEHDLAARWKLSVKTLRNARVSGANLVIPFVKIGRSVRYRLSDIEGFEAANTRKSTSDCGSR</sequence>
<comment type="caution">
    <text evidence="1">The sequence shown here is derived from an EMBL/GenBank/DDBJ whole genome shotgun (WGS) entry which is preliminary data.</text>
</comment>
<name>A0ACC6T2Q9_9HYPH</name>
<protein>
    <submittedName>
        <fullName evidence="1">Helix-turn-helix domain-containing protein</fullName>
    </submittedName>
</protein>
<reference evidence="1 2" key="1">
    <citation type="journal article" date="2024" name="Proc. Natl. Acad. Sci. U.S.A.">
        <title>The evolutionary genomics of adaptation to stress in wild rhizobium bacteria.</title>
        <authorList>
            <person name="Kehlet-Delgado H."/>
            <person name="Montoya A.P."/>
            <person name="Jensen K.T."/>
            <person name="Wendlandt C.E."/>
            <person name="Dexheimer C."/>
            <person name="Roberts M."/>
            <person name="Torres Martinez L."/>
            <person name="Friesen M.L."/>
            <person name="Griffitts J.S."/>
            <person name="Porter S.S."/>
        </authorList>
    </citation>
    <scope>NUCLEOTIDE SEQUENCE [LARGE SCALE GENOMIC DNA]</scope>
    <source>
        <strain evidence="1 2">M0468</strain>
    </source>
</reference>
<evidence type="ECO:0000313" key="1">
    <source>
        <dbReference type="EMBL" id="MER9286220.1"/>
    </source>
</evidence>
<accession>A0ACC6T2Q9</accession>
<organism evidence="1 2">
    <name type="scientific">Mesorhizobium australicum</name>
    <dbReference type="NCBI Taxonomy" id="536018"/>
    <lineage>
        <taxon>Bacteria</taxon>
        <taxon>Pseudomonadati</taxon>
        <taxon>Pseudomonadota</taxon>
        <taxon>Alphaproteobacteria</taxon>
        <taxon>Hyphomicrobiales</taxon>
        <taxon>Phyllobacteriaceae</taxon>
        <taxon>Mesorhizobium</taxon>
    </lineage>
</organism>
<gene>
    <name evidence="1" type="ORF">NKI81_20020</name>
</gene>
<proteinExistence type="predicted"/>
<keyword evidence="2" id="KW-1185">Reference proteome</keyword>